<dbReference type="AlphaFoldDB" id="A0A0D6AYY5"/>
<reference evidence="6 7" key="1">
    <citation type="submission" date="2015-02" db="EMBL/GenBank/DDBJ databases">
        <title>Genome sequene of Rhodovulum sulfidophilum DSM 2351.</title>
        <authorList>
            <person name="Nagao N."/>
        </authorList>
    </citation>
    <scope>NUCLEOTIDE SEQUENCE [LARGE SCALE GENOMIC DNA]</scope>
    <source>
        <strain evidence="6 7">DSM 2351</strain>
    </source>
</reference>
<proteinExistence type="predicted"/>
<dbReference type="GO" id="GO:0005737">
    <property type="term" value="C:cytoplasm"/>
    <property type="evidence" value="ECO:0007669"/>
    <property type="project" value="TreeGrafter"/>
</dbReference>
<evidence type="ECO:0000313" key="6">
    <source>
        <dbReference type="EMBL" id="BAQ68077.1"/>
    </source>
</evidence>
<feature type="domain" description="Carrier" evidence="5">
    <location>
        <begin position="506"/>
        <end position="581"/>
    </location>
</feature>
<dbReference type="PATRIC" id="fig|35806.4.peg.929"/>
<organism evidence="6 7">
    <name type="scientific">Rhodovulum sulfidophilum</name>
    <name type="common">Rhodobacter sulfidophilus</name>
    <dbReference type="NCBI Taxonomy" id="35806"/>
    <lineage>
        <taxon>Bacteria</taxon>
        <taxon>Pseudomonadati</taxon>
        <taxon>Pseudomonadota</taxon>
        <taxon>Alphaproteobacteria</taxon>
        <taxon>Rhodobacterales</taxon>
        <taxon>Paracoccaceae</taxon>
        <taxon>Rhodovulum</taxon>
    </lineage>
</organism>
<dbReference type="InterPro" id="IPR036736">
    <property type="entry name" value="ACP-like_sf"/>
</dbReference>
<dbReference type="KEGG" id="rsu:NHU_00910"/>
<dbReference type="Pfam" id="PF18563">
    <property type="entry name" value="TubC_N"/>
    <property type="match status" value="1"/>
</dbReference>
<evidence type="ECO:0000256" key="2">
    <source>
        <dbReference type="ARBA" id="ARBA00022553"/>
    </source>
</evidence>
<dbReference type="InterPro" id="IPR020806">
    <property type="entry name" value="PKS_PP-bd"/>
</dbReference>
<evidence type="ECO:0000256" key="1">
    <source>
        <dbReference type="ARBA" id="ARBA00022450"/>
    </source>
</evidence>
<evidence type="ECO:0000256" key="4">
    <source>
        <dbReference type="SAM" id="MobiDB-lite"/>
    </source>
</evidence>
<protein>
    <submittedName>
        <fullName evidence="6">Non-ribosomal peptide synthetase</fullName>
    </submittedName>
</protein>
<evidence type="ECO:0000259" key="5">
    <source>
        <dbReference type="PROSITE" id="PS50075"/>
    </source>
</evidence>
<evidence type="ECO:0000313" key="7">
    <source>
        <dbReference type="Proteomes" id="UP000064912"/>
    </source>
</evidence>
<dbReference type="InterPro" id="IPR001242">
    <property type="entry name" value="Condensation_dom"/>
</dbReference>
<dbReference type="GO" id="GO:0031177">
    <property type="term" value="F:phosphopantetheine binding"/>
    <property type="evidence" value="ECO:0007669"/>
    <property type="project" value="InterPro"/>
</dbReference>
<dbReference type="InterPro" id="IPR009081">
    <property type="entry name" value="PP-bd_ACP"/>
</dbReference>
<dbReference type="InterPro" id="IPR023213">
    <property type="entry name" value="CAT-like_dom_sf"/>
</dbReference>
<dbReference type="GO" id="GO:0016874">
    <property type="term" value="F:ligase activity"/>
    <property type="evidence" value="ECO:0007669"/>
    <property type="project" value="UniProtKB-KW"/>
</dbReference>
<keyword evidence="3" id="KW-0436">Ligase</keyword>
<dbReference type="SMART" id="SM00823">
    <property type="entry name" value="PKS_PP"/>
    <property type="match status" value="1"/>
</dbReference>
<dbReference type="Proteomes" id="UP000064912">
    <property type="component" value="Chromosome"/>
</dbReference>
<feature type="region of interest" description="Disordered" evidence="4">
    <location>
        <begin position="576"/>
        <end position="606"/>
    </location>
</feature>
<dbReference type="GO" id="GO:0043041">
    <property type="term" value="P:amino acid activation for nonribosomal peptide biosynthetic process"/>
    <property type="evidence" value="ECO:0007669"/>
    <property type="project" value="TreeGrafter"/>
</dbReference>
<dbReference type="Pfam" id="PF00550">
    <property type="entry name" value="PP-binding"/>
    <property type="match status" value="1"/>
</dbReference>
<sequence>MNPQTLIETCLARGIRLWTDGTGALRFSALPGAMDNALKAQLSENRSALAAHLSGRTDLPLNALQRAYLAGQAAEDLDLGGIAPLYYLELAGERLDADRLDAALAEMTAVHAVLGMSLAGTADGSPVLRPVEGPVPRIARIACATPAERAALQARMMEGTQDPERFPLFDLRLSRLAGTPDHLHILIDLTLLDAHSGALFISELLARSRGAEPRPPAITAAGLRALEKESADDRAWWHARLADLPEAPALPLKQPLHELRRPRFGRVEGILSAPGWQTLRDRAQEHGITPSACLGAVFAETLGIWAGSGEDCLLSLTLFQRPGTHPDRDAVLGDFTNLLPLACPVRAETPLAHMRQVQERLWQAAAHAGCSGTEILAALARHRNRPGRAAAPVVFTSLLGRGSAGPVSLIPEGMTQCAALSQTPQVALDCQVHEDRGALRISWDHAADLFDANGLAEAFSAHLGRLEALAAAPDWAALPAASFRTPAAAPDAPRLGRMPPATRPAFEAALDAGRIAECWAEVLPGFDGRRDIGFFEAGGSSLLAVRLQAALSRAAGRDVPIHVVFDHPTVLAQAAAFSPKPQPPARAASRRRFRQMAQSRDSTTRG</sequence>
<dbReference type="PROSITE" id="PS50075">
    <property type="entry name" value="CARRIER"/>
    <property type="match status" value="1"/>
</dbReference>
<name>A0A0D6AYY5_RHOSU</name>
<keyword evidence="1" id="KW-0596">Phosphopantetheine</keyword>
<dbReference type="SUPFAM" id="SSF52777">
    <property type="entry name" value="CoA-dependent acyltransferases"/>
    <property type="match status" value="2"/>
</dbReference>
<dbReference type="EMBL" id="AP014800">
    <property type="protein sequence ID" value="BAQ68077.1"/>
    <property type="molecule type" value="Genomic_DNA"/>
</dbReference>
<dbReference type="Gene3D" id="1.10.1200.10">
    <property type="entry name" value="ACP-like"/>
    <property type="match status" value="1"/>
</dbReference>
<accession>A0A0D6AYY5</accession>
<dbReference type="InterPro" id="IPR041464">
    <property type="entry name" value="TubC_N"/>
</dbReference>
<dbReference type="Pfam" id="PF00668">
    <property type="entry name" value="Condensation"/>
    <property type="match status" value="1"/>
</dbReference>
<dbReference type="GO" id="GO:0044550">
    <property type="term" value="P:secondary metabolite biosynthetic process"/>
    <property type="evidence" value="ECO:0007669"/>
    <property type="project" value="TreeGrafter"/>
</dbReference>
<dbReference type="Gene3D" id="1.10.10.1830">
    <property type="entry name" value="Non-ribosomal peptide synthase, adenylation domain"/>
    <property type="match status" value="1"/>
</dbReference>
<keyword evidence="2" id="KW-0597">Phosphoprotein</keyword>
<dbReference type="Gene3D" id="3.30.559.10">
    <property type="entry name" value="Chloramphenicol acetyltransferase-like domain"/>
    <property type="match status" value="1"/>
</dbReference>
<gene>
    <name evidence="6" type="ORF">NHU_00910</name>
</gene>
<evidence type="ECO:0000256" key="3">
    <source>
        <dbReference type="ARBA" id="ARBA00022598"/>
    </source>
</evidence>
<dbReference type="SUPFAM" id="SSF47336">
    <property type="entry name" value="ACP-like"/>
    <property type="match status" value="1"/>
</dbReference>
<dbReference type="InterPro" id="IPR044894">
    <property type="entry name" value="TubC_N_sf"/>
</dbReference>
<dbReference type="PANTHER" id="PTHR45527:SF10">
    <property type="entry name" value="PYOCHELIN SYNTHASE PCHF"/>
    <property type="match status" value="1"/>
</dbReference>
<dbReference type="PANTHER" id="PTHR45527">
    <property type="entry name" value="NONRIBOSOMAL PEPTIDE SYNTHETASE"/>
    <property type="match status" value="1"/>
</dbReference>
<dbReference type="Gene3D" id="3.30.559.30">
    <property type="entry name" value="Nonribosomal peptide synthetase, condensation domain"/>
    <property type="match status" value="1"/>
</dbReference>